<accession>A0ABU0APY9</accession>
<evidence type="ECO:0000313" key="2">
    <source>
        <dbReference type="Proteomes" id="UP001238088"/>
    </source>
</evidence>
<gene>
    <name evidence="1" type="ORF">J2S17_005276</name>
</gene>
<evidence type="ECO:0008006" key="3">
    <source>
        <dbReference type="Google" id="ProtNLM"/>
    </source>
</evidence>
<name>A0ABU0APY9_9BACI</name>
<dbReference type="EMBL" id="JAUSUB010000038">
    <property type="protein sequence ID" value="MDQ0273344.1"/>
    <property type="molecule type" value="Genomic_DNA"/>
</dbReference>
<dbReference type="Proteomes" id="UP001238088">
    <property type="component" value="Unassembled WGS sequence"/>
</dbReference>
<reference evidence="1 2" key="1">
    <citation type="submission" date="2023-07" db="EMBL/GenBank/DDBJ databases">
        <title>Genomic Encyclopedia of Type Strains, Phase IV (KMG-IV): sequencing the most valuable type-strain genomes for metagenomic binning, comparative biology and taxonomic classification.</title>
        <authorList>
            <person name="Goeker M."/>
        </authorList>
    </citation>
    <scope>NUCLEOTIDE SEQUENCE [LARGE SCALE GENOMIC DNA]</scope>
    <source>
        <strain evidence="1 2">DSM 23494</strain>
    </source>
</reference>
<protein>
    <recommendedName>
        <fullName evidence="3">DUF4176 domain-containing protein</fullName>
    </recommendedName>
</protein>
<keyword evidence="2" id="KW-1185">Reference proteome</keyword>
<organism evidence="1 2">
    <name type="scientific">Cytobacillus purgationiresistens</name>
    <dbReference type="NCBI Taxonomy" id="863449"/>
    <lineage>
        <taxon>Bacteria</taxon>
        <taxon>Bacillati</taxon>
        <taxon>Bacillota</taxon>
        <taxon>Bacilli</taxon>
        <taxon>Bacillales</taxon>
        <taxon>Bacillaceae</taxon>
        <taxon>Cytobacillus</taxon>
    </lineage>
</organism>
<evidence type="ECO:0000313" key="1">
    <source>
        <dbReference type="EMBL" id="MDQ0273344.1"/>
    </source>
</evidence>
<comment type="caution">
    <text evidence="1">The sequence shown here is derived from an EMBL/GenBank/DDBJ whole genome shotgun (WGS) entry which is preliminary data.</text>
</comment>
<dbReference type="RefSeq" id="WP_307479348.1">
    <property type="nucleotide sequence ID" value="NZ_JAUSUB010000038.1"/>
</dbReference>
<sequence length="102" mass="11654">MLFPIIKVKDLDNNKTHIVGTNIHDQLIVNSGKSITYSNLQNGEGSQFGPYMFEGEECLYQGVTVEFVTLDELMNIYSNQCNLDRYHKQQLDILISLLQPSE</sequence>
<proteinExistence type="predicted"/>